<organism evidence="2 3">
    <name type="scientific">Carlito syrichta</name>
    <name type="common">Philippine tarsier</name>
    <name type="synonym">Tarsius syrichta</name>
    <dbReference type="NCBI Taxonomy" id="1868482"/>
    <lineage>
        <taxon>Eukaryota</taxon>
        <taxon>Metazoa</taxon>
        <taxon>Chordata</taxon>
        <taxon>Craniata</taxon>
        <taxon>Vertebrata</taxon>
        <taxon>Euteleostomi</taxon>
        <taxon>Mammalia</taxon>
        <taxon>Eutheria</taxon>
        <taxon>Euarchontoglires</taxon>
        <taxon>Primates</taxon>
        <taxon>Haplorrhini</taxon>
        <taxon>Tarsiiformes</taxon>
        <taxon>Tarsiidae</taxon>
        <taxon>Carlito</taxon>
    </lineage>
</organism>
<feature type="transmembrane region" description="Helical" evidence="1">
    <location>
        <begin position="24"/>
        <end position="44"/>
    </location>
</feature>
<sequence length="106" mass="12313">MDLLEFKKFLILIWKNFILKRRRFIALVVEMALTFIFGATLLAARRIIVIKKNGPFNYAAQPIRDVPVFIRNLTYPLELAYVPSKSVVVRDIVESVKMDLNPYLKG</sequence>
<dbReference type="KEGG" id="csyr:103270754"/>
<keyword evidence="2" id="KW-1185">Reference proteome</keyword>
<reference evidence="3" key="1">
    <citation type="submission" date="2025-08" db="UniProtKB">
        <authorList>
            <consortium name="RefSeq"/>
        </authorList>
    </citation>
    <scope>IDENTIFICATION</scope>
</reference>
<dbReference type="GeneID" id="103270754"/>
<dbReference type="Proteomes" id="UP000189704">
    <property type="component" value="Unplaced"/>
</dbReference>
<keyword evidence="1" id="KW-0812">Transmembrane</keyword>
<dbReference type="AlphaFoldDB" id="A0A3Q0ECQ8"/>
<evidence type="ECO:0000313" key="3">
    <source>
        <dbReference type="RefSeq" id="XP_021573366.1"/>
    </source>
</evidence>
<evidence type="ECO:0000313" key="2">
    <source>
        <dbReference type="Proteomes" id="UP000189704"/>
    </source>
</evidence>
<keyword evidence="1" id="KW-1133">Transmembrane helix</keyword>
<protein>
    <submittedName>
        <fullName evidence="3">Uncharacterized protein</fullName>
    </submittedName>
</protein>
<dbReference type="OrthoDB" id="6512918at2759"/>
<accession>A0A3Q0ECQ8</accession>
<dbReference type="RefSeq" id="XP_021573366.1">
    <property type="nucleotide sequence ID" value="XM_021717691.1"/>
</dbReference>
<proteinExistence type="predicted"/>
<name>A0A3Q0ECQ8_CARSF</name>
<gene>
    <name evidence="3" type="primary">LOC103270754</name>
</gene>
<keyword evidence="1" id="KW-0472">Membrane</keyword>
<evidence type="ECO:0000256" key="1">
    <source>
        <dbReference type="SAM" id="Phobius"/>
    </source>
</evidence>